<dbReference type="AlphaFoldDB" id="M3AH35"/>
<evidence type="ECO:0000313" key="3">
    <source>
        <dbReference type="Proteomes" id="UP000016932"/>
    </source>
</evidence>
<dbReference type="GeneID" id="19335912"/>
<reference evidence="2 3" key="1">
    <citation type="journal article" date="2012" name="PLoS Pathog.">
        <title>Diverse lifestyles and strategies of plant pathogenesis encoded in the genomes of eighteen Dothideomycetes fungi.</title>
        <authorList>
            <person name="Ohm R.A."/>
            <person name="Feau N."/>
            <person name="Henrissat B."/>
            <person name="Schoch C.L."/>
            <person name="Horwitz B.A."/>
            <person name="Barry K.W."/>
            <person name="Condon B.J."/>
            <person name="Copeland A.C."/>
            <person name="Dhillon B."/>
            <person name="Glaser F."/>
            <person name="Hesse C.N."/>
            <person name="Kosti I."/>
            <person name="LaButti K."/>
            <person name="Lindquist E.A."/>
            <person name="Lucas S."/>
            <person name="Salamov A.A."/>
            <person name="Bradshaw R.E."/>
            <person name="Ciuffetti L."/>
            <person name="Hamelin R.C."/>
            <person name="Kema G.H.J."/>
            <person name="Lawrence C."/>
            <person name="Scott J.A."/>
            <person name="Spatafora J.W."/>
            <person name="Turgeon B.G."/>
            <person name="de Wit P.J.G.M."/>
            <person name="Zhong S."/>
            <person name="Goodwin S.B."/>
            <person name="Grigoriev I.V."/>
        </authorList>
    </citation>
    <scope>NUCLEOTIDE SEQUENCE [LARGE SCALE GENOMIC DNA]</scope>
    <source>
        <strain evidence="2 3">CIRAD86</strain>
    </source>
</reference>
<dbReference type="VEuPathDB" id="FungiDB:MYCFIDRAFT_200987"/>
<dbReference type="HOGENOM" id="CLU_769707_0_0_1"/>
<protein>
    <submittedName>
        <fullName evidence="2">Uncharacterized protein</fullName>
    </submittedName>
</protein>
<gene>
    <name evidence="2" type="ORF">MYCFIDRAFT_200987</name>
</gene>
<feature type="compositionally biased region" description="Acidic residues" evidence="1">
    <location>
        <begin position="9"/>
        <end position="23"/>
    </location>
</feature>
<evidence type="ECO:0000313" key="2">
    <source>
        <dbReference type="EMBL" id="EME76802.1"/>
    </source>
</evidence>
<dbReference type="RefSeq" id="XP_007932647.1">
    <property type="nucleotide sequence ID" value="XM_007934456.1"/>
</dbReference>
<organism evidence="2 3">
    <name type="scientific">Pseudocercospora fijiensis (strain CIRAD86)</name>
    <name type="common">Black leaf streak disease fungus</name>
    <name type="synonym">Mycosphaerella fijiensis</name>
    <dbReference type="NCBI Taxonomy" id="383855"/>
    <lineage>
        <taxon>Eukaryota</taxon>
        <taxon>Fungi</taxon>
        <taxon>Dikarya</taxon>
        <taxon>Ascomycota</taxon>
        <taxon>Pezizomycotina</taxon>
        <taxon>Dothideomycetes</taxon>
        <taxon>Dothideomycetidae</taxon>
        <taxon>Mycosphaerellales</taxon>
        <taxon>Mycosphaerellaceae</taxon>
        <taxon>Pseudocercospora</taxon>
    </lineage>
</organism>
<dbReference type="OrthoDB" id="10313786at2759"/>
<accession>M3AH35</accession>
<feature type="region of interest" description="Disordered" evidence="1">
    <location>
        <begin position="1"/>
        <end position="23"/>
    </location>
</feature>
<dbReference type="KEGG" id="pfj:MYCFIDRAFT_200987"/>
<sequence length="360" mass="40278">MPKHRSNSDPDDPYLPSDDEDSDPEDFIIHWGGLTSSEAKSWRGKKINLDLHTKTIIFKHAVSKGYSSKRPPTVHDLLDLIYTVQLPRQGLRATKRFVKCLASWISSNISQHNLVGLLFEECVGIKPPVYRVCISSALLDAVQDPAFSYNFILALQRSSDCPIMQAHARNNRSMQLFGGQPEPRPGMEQTVRDVMSHMVASGQIASPTPATKAYHTPYPSHPGMPPMFHAAPYPPYTSAQAISGMPNPLNPAFHQYGPPNTGMSNQQHSQPPGPIYGPPEYLYEKDRVNASQNHIAYEKWLEYVKVKLEQHRSMRTPGSAVLPDDLQDAINFNNGVRDFFPQHDYIGWLIDHPEAMAAAS</sequence>
<evidence type="ECO:0000256" key="1">
    <source>
        <dbReference type="SAM" id="MobiDB-lite"/>
    </source>
</evidence>
<name>M3AH35_PSEFD</name>
<keyword evidence="3" id="KW-1185">Reference proteome</keyword>
<dbReference type="Proteomes" id="UP000016932">
    <property type="component" value="Unassembled WGS sequence"/>
</dbReference>
<dbReference type="EMBL" id="KB446575">
    <property type="protein sequence ID" value="EME76802.1"/>
    <property type="molecule type" value="Genomic_DNA"/>
</dbReference>
<proteinExistence type="predicted"/>